<proteinExistence type="predicted"/>
<keyword evidence="1" id="KW-0472">Membrane</keyword>
<accession>A0A0U2N6X1</accession>
<feature type="transmembrane region" description="Helical" evidence="1">
    <location>
        <begin position="29"/>
        <end position="46"/>
    </location>
</feature>
<feature type="transmembrane region" description="Helical" evidence="1">
    <location>
        <begin position="89"/>
        <end position="112"/>
    </location>
</feature>
<dbReference type="AlphaFoldDB" id="A0A0U2N6X1"/>
<protein>
    <submittedName>
        <fullName evidence="2">Uncharacterized protein</fullName>
    </submittedName>
</protein>
<feature type="transmembrane region" description="Helical" evidence="1">
    <location>
        <begin position="58"/>
        <end position="77"/>
    </location>
</feature>
<gene>
    <name evidence="2" type="ORF">AUC31_14745</name>
</gene>
<dbReference type="RefSeq" id="WP_058383079.1">
    <property type="nucleotide sequence ID" value="NZ_CP013659.2"/>
</dbReference>
<keyword evidence="1" id="KW-0812">Transmembrane</keyword>
<evidence type="ECO:0000256" key="1">
    <source>
        <dbReference type="SAM" id="Phobius"/>
    </source>
</evidence>
<feature type="transmembrane region" description="Helical" evidence="1">
    <location>
        <begin position="124"/>
        <end position="141"/>
    </location>
</feature>
<organism evidence="2 3">
    <name type="scientific">Planococcus rifietoensis</name>
    <dbReference type="NCBI Taxonomy" id="200991"/>
    <lineage>
        <taxon>Bacteria</taxon>
        <taxon>Bacillati</taxon>
        <taxon>Bacillota</taxon>
        <taxon>Bacilli</taxon>
        <taxon>Bacillales</taxon>
        <taxon>Caryophanaceae</taxon>
        <taxon>Planococcus</taxon>
    </lineage>
</organism>
<keyword evidence="1" id="KW-1133">Transmembrane helix</keyword>
<sequence>MYKYLLYIPVFAILAFVIWASSWGIGIKITFSVVILIFILTINKFLSTKSTVFRKVTAAFYASLCPIAFLLLMDSYLDTDYNGVDFADLYFLAALFLIFLFGSIVYGVPASLISDFATSDVKRYRFPLAFLIHLGFALFSYLFLGQLMYFALLVAVLFFLFDEFLRKREIRRSNEFSA</sequence>
<keyword evidence="3" id="KW-1185">Reference proteome</keyword>
<feature type="transmembrane region" description="Helical" evidence="1">
    <location>
        <begin position="147"/>
        <end position="165"/>
    </location>
</feature>
<reference evidence="2" key="1">
    <citation type="submission" date="2016-01" db="EMBL/GenBank/DDBJ databases">
        <title>Complete genome of Planococcus rifietoensis type strain M8.</title>
        <authorList>
            <person name="See-Too W.S."/>
        </authorList>
    </citation>
    <scope>NUCLEOTIDE SEQUENCE [LARGE SCALE GENOMIC DNA]</scope>
    <source>
        <strain evidence="2">M8</strain>
    </source>
</reference>
<dbReference type="Proteomes" id="UP000067683">
    <property type="component" value="Chromosome"/>
</dbReference>
<evidence type="ECO:0000313" key="2">
    <source>
        <dbReference type="EMBL" id="ALS76377.1"/>
    </source>
</evidence>
<dbReference type="OrthoDB" id="68404at2"/>
<dbReference type="KEGG" id="prt:AUC31_14745"/>
<dbReference type="EMBL" id="CP013659">
    <property type="protein sequence ID" value="ALS76377.1"/>
    <property type="molecule type" value="Genomic_DNA"/>
</dbReference>
<name>A0A0U2N6X1_9BACL</name>
<feature type="transmembrane region" description="Helical" evidence="1">
    <location>
        <begin position="5"/>
        <end position="23"/>
    </location>
</feature>
<evidence type="ECO:0000313" key="3">
    <source>
        <dbReference type="Proteomes" id="UP000067683"/>
    </source>
</evidence>